<evidence type="ECO:0000313" key="3">
    <source>
        <dbReference type="Proteomes" id="UP000008820"/>
    </source>
</evidence>
<evidence type="ECO:0000313" key="2">
    <source>
        <dbReference type="EnsemblMetazoa" id="AAEL029114-PA"/>
    </source>
</evidence>
<feature type="chain" id="PRO_5037249030" evidence="1">
    <location>
        <begin position="20"/>
        <end position="102"/>
    </location>
</feature>
<protein>
    <submittedName>
        <fullName evidence="2">Uncharacterized protein</fullName>
    </submittedName>
</protein>
<keyword evidence="3" id="KW-1185">Reference proteome</keyword>
<name>A0A903VTS6_AEDAE</name>
<reference evidence="2" key="2">
    <citation type="submission" date="2022-10" db="UniProtKB">
        <authorList>
            <consortium name="EnsemblMetazoa"/>
        </authorList>
    </citation>
    <scope>IDENTIFICATION</scope>
    <source>
        <strain evidence="2">LVP_AGWG</strain>
    </source>
</reference>
<dbReference type="AlphaFoldDB" id="A0A903VTS6"/>
<evidence type="ECO:0000256" key="1">
    <source>
        <dbReference type="SAM" id="SignalP"/>
    </source>
</evidence>
<accession>A0A903VTS6</accession>
<proteinExistence type="predicted"/>
<dbReference type="Proteomes" id="UP000008820">
    <property type="component" value="Chromosome 1"/>
</dbReference>
<dbReference type="EnsemblMetazoa" id="AAEL029114-RA">
    <property type="protein sequence ID" value="AAEL029114-PA"/>
    <property type="gene ID" value="AAEL029114"/>
</dbReference>
<reference evidence="2 3" key="1">
    <citation type="submission" date="2017-06" db="EMBL/GenBank/DDBJ databases">
        <title>Aedes aegypti genome working group (AGWG) sequencing and assembly.</title>
        <authorList>
            <consortium name="Aedes aegypti Genome Working Group (AGWG)"/>
            <person name="Matthews B.J."/>
        </authorList>
    </citation>
    <scope>NUCLEOTIDE SEQUENCE [LARGE SCALE GENOMIC DNA]</scope>
    <source>
        <strain evidence="2 3">LVP_AGWG</strain>
    </source>
</reference>
<sequence length="102" mass="11489">MKNLLVFTIIFVLSGVVFSGDLSSNSDSKVLHQENSRELRHIGANGYVYGYMSPYVGYYPPHPYHVQPLGIVPVPIPIYGGGKHHKSKKHSYGLVPHYPLYY</sequence>
<keyword evidence="1" id="KW-0732">Signal</keyword>
<organism evidence="2 3">
    <name type="scientific">Aedes aegypti</name>
    <name type="common">Yellowfever mosquito</name>
    <name type="synonym">Culex aegypti</name>
    <dbReference type="NCBI Taxonomy" id="7159"/>
    <lineage>
        <taxon>Eukaryota</taxon>
        <taxon>Metazoa</taxon>
        <taxon>Ecdysozoa</taxon>
        <taxon>Arthropoda</taxon>
        <taxon>Hexapoda</taxon>
        <taxon>Insecta</taxon>
        <taxon>Pterygota</taxon>
        <taxon>Neoptera</taxon>
        <taxon>Endopterygota</taxon>
        <taxon>Diptera</taxon>
        <taxon>Nematocera</taxon>
        <taxon>Culicoidea</taxon>
        <taxon>Culicidae</taxon>
        <taxon>Culicinae</taxon>
        <taxon>Aedini</taxon>
        <taxon>Aedes</taxon>
        <taxon>Stegomyia</taxon>
    </lineage>
</organism>
<feature type="signal peptide" evidence="1">
    <location>
        <begin position="1"/>
        <end position="19"/>
    </location>
</feature>